<dbReference type="Proteomes" id="UP001488838">
    <property type="component" value="Unassembled WGS sequence"/>
</dbReference>
<protein>
    <submittedName>
        <fullName evidence="1">Uncharacterized protein</fullName>
    </submittedName>
</protein>
<evidence type="ECO:0000313" key="1">
    <source>
        <dbReference type="EMBL" id="KAK7832414.1"/>
    </source>
</evidence>
<accession>A0AAW0JZE3</accession>
<dbReference type="AlphaFoldDB" id="A0AAW0JZE3"/>
<keyword evidence="2" id="KW-1185">Reference proteome</keyword>
<organism evidence="1 2">
    <name type="scientific">Myodes glareolus</name>
    <name type="common">Bank vole</name>
    <name type="synonym">Clethrionomys glareolus</name>
    <dbReference type="NCBI Taxonomy" id="447135"/>
    <lineage>
        <taxon>Eukaryota</taxon>
        <taxon>Metazoa</taxon>
        <taxon>Chordata</taxon>
        <taxon>Craniata</taxon>
        <taxon>Vertebrata</taxon>
        <taxon>Euteleostomi</taxon>
        <taxon>Mammalia</taxon>
        <taxon>Eutheria</taxon>
        <taxon>Euarchontoglires</taxon>
        <taxon>Glires</taxon>
        <taxon>Rodentia</taxon>
        <taxon>Myomorpha</taxon>
        <taxon>Muroidea</taxon>
        <taxon>Cricetidae</taxon>
        <taxon>Arvicolinae</taxon>
        <taxon>Myodes</taxon>
    </lineage>
</organism>
<reference evidence="1 2" key="1">
    <citation type="journal article" date="2023" name="bioRxiv">
        <title>Conserved and derived expression patterns and positive selection on dental genes reveal complex evolutionary context of ever-growing rodent molars.</title>
        <authorList>
            <person name="Calamari Z.T."/>
            <person name="Song A."/>
            <person name="Cohen E."/>
            <person name="Akter M."/>
            <person name="Roy R.D."/>
            <person name="Hallikas O."/>
            <person name="Christensen M.M."/>
            <person name="Li P."/>
            <person name="Marangoni P."/>
            <person name="Jernvall J."/>
            <person name="Klein O.D."/>
        </authorList>
    </citation>
    <scope>NUCLEOTIDE SEQUENCE [LARGE SCALE GENOMIC DNA]</scope>
    <source>
        <strain evidence="1">V071</strain>
    </source>
</reference>
<comment type="caution">
    <text evidence="1">The sequence shown here is derived from an EMBL/GenBank/DDBJ whole genome shotgun (WGS) entry which is preliminary data.</text>
</comment>
<proteinExistence type="predicted"/>
<sequence>GFKTTSPMVIRLKHGLRITHFTGQHLVVTKDKPLEDQKEENIQLLTIRGKSSALKVGDRIHRNKQNSLMMIMMMMTTMMKKMMMMQKNEASNEKGRSLPGVETKCITYVKICFLTTAEETTEDPAH</sequence>
<gene>
    <name evidence="1" type="ORF">U0070_011862</name>
</gene>
<feature type="non-terminal residue" evidence="1">
    <location>
        <position position="1"/>
    </location>
</feature>
<evidence type="ECO:0000313" key="2">
    <source>
        <dbReference type="Proteomes" id="UP001488838"/>
    </source>
</evidence>
<name>A0AAW0JZE3_MYOGA</name>
<dbReference type="EMBL" id="JBBHLL010000010">
    <property type="protein sequence ID" value="KAK7832414.1"/>
    <property type="molecule type" value="Genomic_DNA"/>
</dbReference>